<dbReference type="InterPro" id="IPR050010">
    <property type="entry name" value="ETEC_3214_dom"/>
</dbReference>
<accession>A0A2T3JBS0</accession>
<dbReference type="Proteomes" id="UP000241405">
    <property type="component" value="Unassembled WGS sequence"/>
</dbReference>
<name>A0A2T3JBS0_PHOPO</name>
<evidence type="ECO:0000313" key="2">
    <source>
        <dbReference type="EMBL" id="PSU19933.1"/>
    </source>
</evidence>
<dbReference type="AlphaFoldDB" id="A0A2T3JBS0"/>
<dbReference type="RefSeq" id="WP_107191581.1">
    <property type="nucleotide sequence ID" value="NZ_PYMN01000036.1"/>
</dbReference>
<dbReference type="EMBL" id="PYMP01000033">
    <property type="protein sequence ID" value="PSU46295.1"/>
    <property type="molecule type" value="Genomic_DNA"/>
</dbReference>
<evidence type="ECO:0000313" key="4">
    <source>
        <dbReference type="Proteomes" id="UP000241405"/>
    </source>
</evidence>
<evidence type="ECO:0000313" key="3">
    <source>
        <dbReference type="EMBL" id="PSU46295.1"/>
    </source>
</evidence>
<keyword evidence="1" id="KW-1133">Transmembrane helix</keyword>
<comment type="caution">
    <text evidence="3">The sequence shown here is derived from an EMBL/GenBank/DDBJ whole genome shotgun (WGS) entry which is preliminary data.</text>
</comment>
<protein>
    <submittedName>
        <fullName evidence="3">Uncharacterized protein</fullName>
    </submittedName>
</protein>
<evidence type="ECO:0000313" key="5">
    <source>
        <dbReference type="Proteomes" id="UP000241618"/>
    </source>
</evidence>
<organism evidence="3 5">
    <name type="scientific">Photobacterium phosphoreum</name>
    <dbReference type="NCBI Taxonomy" id="659"/>
    <lineage>
        <taxon>Bacteria</taxon>
        <taxon>Pseudomonadati</taxon>
        <taxon>Pseudomonadota</taxon>
        <taxon>Gammaproteobacteria</taxon>
        <taxon>Vibrionales</taxon>
        <taxon>Vibrionaceae</taxon>
        <taxon>Photobacterium</taxon>
    </lineage>
</organism>
<keyword evidence="1" id="KW-0472">Membrane</keyword>
<dbReference type="Proteomes" id="UP000241618">
    <property type="component" value="Unassembled WGS sequence"/>
</dbReference>
<sequence>MSHNSQSFYGKYKAEIIAFVLGVLAIIGYMNDVNDFYNNYIKQKRAEDGLMLLNTGVSIQHVTSVFGAPIIENQRKGATEYIYSFKNFYLQVNFDKKNEVFFFAVTSKNKEFKPTIPYISRSLGQTFFDISEHYDTNFATMGSKFYAYDESIYLGNPGNYRNIYLAYNPAGVDYDRNDEYIDREHMPNPSKEISQTYRKGAKPNTFGVGEMHGSPDGREKSFGIGIEYFSSRDLPEHRY</sequence>
<feature type="transmembrane region" description="Helical" evidence="1">
    <location>
        <begin position="12"/>
        <end position="30"/>
    </location>
</feature>
<reference evidence="4 5" key="1">
    <citation type="submission" date="2018-03" db="EMBL/GenBank/DDBJ databases">
        <title>Whole genome sequencing of Histamine producing bacteria.</title>
        <authorList>
            <person name="Butler K."/>
        </authorList>
    </citation>
    <scope>NUCLEOTIDE SEQUENCE [LARGE SCALE GENOMIC DNA]</scope>
    <source>
        <strain evidence="3 5">FS-6.1</strain>
        <strain evidence="2 4">FS-6.2</strain>
    </source>
</reference>
<dbReference type="EMBL" id="PYMO01000036">
    <property type="protein sequence ID" value="PSU19933.1"/>
    <property type="molecule type" value="Genomic_DNA"/>
</dbReference>
<proteinExistence type="predicted"/>
<evidence type="ECO:0000256" key="1">
    <source>
        <dbReference type="SAM" id="Phobius"/>
    </source>
</evidence>
<gene>
    <name evidence="3" type="ORF">C9J18_20735</name>
    <name evidence="2" type="ORF">CTM96_20495</name>
</gene>
<dbReference type="NCBIfam" id="NF043066">
    <property type="entry name" value="ETEC_3214_dom"/>
    <property type="match status" value="1"/>
</dbReference>
<keyword evidence="4" id="KW-1185">Reference proteome</keyword>
<keyword evidence="1" id="KW-0812">Transmembrane</keyword>